<organism evidence="2 3">
    <name type="scientific">Ilyodon furcidens</name>
    <name type="common">goldbreast splitfin</name>
    <dbReference type="NCBI Taxonomy" id="33524"/>
    <lineage>
        <taxon>Eukaryota</taxon>
        <taxon>Metazoa</taxon>
        <taxon>Chordata</taxon>
        <taxon>Craniata</taxon>
        <taxon>Vertebrata</taxon>
        <taxon>Euteleostomi</taxon>
        <taxon>Actinopterygii</taxon>
        <taxon>Neopterygii</taxon>
        <taxon>Teleostei</taxon>
        <taxon>Neoteleostei</taxon>
        <taxon>Acanthomorphata</taxon>
        <taxon>Ovalentaria</taxon>
        <taxon>Atherinomorphae</taxon>
        <taxon>Cyprinodontiformes</taxon>
        <taxon>Goodeidae</taxon>
        <taxon>Ilyodon</taxon>
    </lineage>
</organism>
<sequence>MTNCVLNHKWSKRSKGPTSVCTFIKCFALLMSVLFMRMFYFCFAVLVLTFFDGTGHCQLKTRIICSLCSKIAGIPLNKLCDLYNTKCLKKVKIILADSSWPAIYRKEVRDALMWNEQGKKILNL</sequence>
<proteinExistence type="predicted"/>
<reference evidence="2 3" key="1">
    <citation type="submission" date="2021-06" db="EMBL/GenBank/DDBJ databases">
        <authorList>
            <person name="Palmer J.M."/>
        </authorList>
    </citation>
    <scope>NUCLEOTIDE SEQUENCE [LARGE SCALE GENOMIC DNA]</scope>
    <source>
        <strain evidence="3">if_2019</strain>
        <tissue evidence="2">Muscle</tissue>
    </source>
</reference>
<gene>
    <name evidence="2" type="ORF">ILYODFUR_026317</name>
</gene>
<dbReference type="EMBL" id="JAHRIQ010038071">
    <property type="protein sequence ID" value="MEQ2233882.1"/>
    <property type="molecule type" value="Genomic_DNA"/>
</dbReference>
<evidence type="ECO:0000313" key="3">
    <source>
        <dbReference type="Proteomes" id="UP001482620"/>
    </source>
</evidence>
<keyword evidence="1" id="KW-0812">Transmembrane</keyword>
<evidence type="ECO:0008006" key="4">
    <source>
        <dbReference type="Google" id="ProtNLM"/>
    </source>
</evidence>
<evidence type="ECO:0000256" key="1">
    <source>
        <dbReference type="SAM" id="Phobius"/>
    </source>
</evidence>
<feature type="transmembrane region" description="Helical" evidence="1">
    <location>
        <begin position="20"/>
        <end position="51"/>
    </location>
</feature>
<keyword evidence="1" id="KW-0472">Membrane</keyword>
<keyword evidence="3" id="KW-1185">Reference proteome</keyword>
<accession>A0ABV0TLT8</accession>
<keyword evidence="1" id="KW-1133">Transmembrane helix</keyword>
<dbReference type="Proteomes" id="UP001482620">
    <property type="component" value="Unassembled WGS sequence"/>
</dbReference>
<comment type="caution">
    <text evidence="2">The sequence shown here is derived from an EMBL/GenBank/DDBJ whole genome shotgun (WGS) entry which is preliminary data.</text>
</comment>
<protein>
    <recommendedName>
        <fullName evidence="4">Secreted protein</fullName>
    </recommendedName>
</protein>
<evidence type="ECO:0000313" key="2">
    <source>
        <dbReference type="EMBL" id="MEQ2233882.1"/>
    </source>
</evidence>
<name>A0ABV0TLT8_9TELE</name>